<evidence type="ECO:0000313" key="2">
    <source>
        <dbReference type="EMBL" id="KRZ16219.1"/>
    </source>
</evidence>
<protein>
    <submittedName>
        <fullName evidence="2">Transposon Ty3-G Gag-Pol polyprotein</fullName>
    </submittedName>
</protein>
<accession>A0A0V1HZT6</accession>
<feature type="domain" description="Integrase zinc-binding" evidence="1">
    <location>
        <begin position="36"/>
        <end position="94"/>
    </location>
</feature>
<dbReference type="AlphaFoldDB" id="A0A0V1HZT6"/>
<dbReference type="EMBL" id="JYDP01000013">
    <property type="protein sequence ID" value="KRZ16219.1"/>
    <property type="molecule type" value="Genomic_DNA"/>
</dbReference>
<organism evidence="2 3">
    <name type="scientific">Trichinella zimbabwensis</name>
    <dbReference type="NCBI Taxonomy" id="268475"/>
    <lineage>
        <taxon>Eukaryota</taxon>
        <taxon>Metazoa</taxon>
        <taxon>Ecdysozoa</taxon>
        <taxon>Nematoda</taxon>
        <taxon>Enoplea</taxon>
        <taxon>Dorylaimia</taxon>
        <taxon>Trichinellida</taxon>
        <taxon>Trichinellidae</taxon>
        <taxon>Trichinella</taxon>
    </lineage>
</organism>
<dbReference type="FunFam" id="1.10.340.70:FF:000001">
    <property type="entry name" value="Retrovirus-related Pol polyprotein from transposon gypsy-like Protein"/>
    <property type="match status" value="1"/>
</dbReference>
<reference evidence="2 3" key="1">
    <citation type="submission" date="2015-01" db="EMBL/GenBank/DDBJ databases">
        <title>Evolution of Trichinella species and genotypes.</title>
        <authorList>
            <person name="Korhonen P.K."/>
            <person name="Edoardo P."/>
            <person name="Giuseppe L.R."/>
            <person name="Gasser R.B."/>
        </authorList>
    </citation>
    <scope>NUCLEOTIDE SEQUENCE [LARGE SCALE GENOMIC DNA]</scope>
    <source>
        <strain evidence="2">ISS1029</strain>
    </source>
</reference>
<keyword evidence="3" id="KW-1185">Reference proteome</keyword>
<evidence type="ECO:0000259" key="1">
    <source>
        <dbReference type="Pfam" id="PF17921"/>
    </source>
</evidence>
<dbReference type="InterPro" id="IPR052160">
    <property type="entry name" value="Gypsy_RT_Integrase-like"/>
</dbReference>
<name>A0A0V1HZT6_9BILA</name>
<evidence type="ECO:0000313" key="3">
    <source>
        <dbReference type="Proteomes" id="UP000055024"/>
    </source>
</evidence>
<dbReference type="Proteomes" id="UP000055024">
    <property type="component" value="Unassembled WGS sequence"/>
</dbReference>
<gene>
    <name evidence="2" type="primary">TY3B-G</name>
    <name evidence="2" type="ORF">T11_1635</name>
</gene>
<comment type="caution">
    <text evidence="2">The sequence shown here is derived from an EMBL/GenBank/DDBJ whole genome shotgun (WGS) entry which is preliminary data.</text>
</comment>
<dbReference type="OrthoDB" id="10030726at2759"/>
<dbReference type="InterPro" id="IPR041588">
    <property type="entry name" value="Integrase_H2C2"/>
</dbReference>
<dbReference type="Gene3D" id="1.10.340.70">
    <property type="match status" value="1"/>
</dbReference>
<sequence length="103" mass="12366">MHVLWRQRRSWLEEDGLIWRYFRGLTTEEGAKQALVPRDIRNEVMPCMHDSRYAGHLGERQTLARVKSRFYWPRMSGDVQTWCRTCTQCARRKVPTKNNRAPM</sequence>
<dbReference type="PANTHER" id="PTHR47266">
    <property type="entry name" value="ENDONUCLEASE-RELATED"/>
    <property type="match status" value="1"/>
</dbReference>
<proteinExistence type="predicted"/>
<dbReference type="Pfam" id="PF17921">
    <property type="entry name" value="Integrase_H2C2"/>
    <property type="match status" value="1"/>
</dbReference>